<dbReference type="InterPro" id="IPR000531">
    <property type="entry name" value="Beta-barrel_TonB"/>
</dbReference>
<evidence type="ECO:0000256" key="16">
    <source>
        <dbReference type="SAM" id="SignalP"/>
    </source>
</evidence>
<comment type="subcellular location">
    <subcellularLocation>
        <location evidence="1 14">Cell outer membrane</location>
        <topology evidence="1 14">Multi-pass membrane protein</topology>
    </subcellularLocation>
</comment>
<keyword evidence="7 16" id="KW-0732">Signal</keyword>
<evidence type="ECO:0000256" key="15">
    <source>
        <dbReference type="RuleBase" id="RU003357"/>
    </source>
</evidence>
<dbReference type="InterPro" id="IPR012910">
    <property type="entry name" value="Plug_dom"/>
</dbReference>
<dbReference type="InterPro" id="IPR039426">
    <property type="entry name" value="TonB-dep_rcpt-like"/>
</dbReference>
<dbReference type="InterPro" id="IPR010105">
    <property type="entry name" value="TonB_sidphr_rcpt"/>
</dbReference>
<feature type="chain" id="PRO_5045094474" evidence="16">
    <location>
        <begin position="22"/>
        <end position="824"/>
    </location>
</feature>
<keyword evidence="10 15" id="KW-0798">TonB box</keyword>
<keyword evidence="3 14" id="KW-0813">Transport</keyword>
<evidence type="ECO:0000256" key="5">
    <source>
        <dbReference type="ARBA" id="ARBA00022496"/>
    </source>
</evidence>
<evidence type="ECO:0000256" key="14">
    <source>
        <dbReference type="PROSITE-ProRule" id="PRU01360"/>
    </source>
</evidence>
<comment type="similarity">
    <text evidence="2 14 15">Belongs to the TonB-dependent receptor family.</text>
</comment>
<evidence type="ECO:0000313" key="19">
    <source>
        <dbReference type="EMBL" id="MDN5205349.1"/>
    </source>
</evidence>
<keyword evidence="12 19" id="KW-0675">Receptor</keyword>
<dbReference type="PROSITE" id="PS52016">
    <property type="entry name" value="TONB_DEPENDENT_REC_3"/>
    <property type="match status" value="1"/>
</dbReference>
<dbReference type="Pfam" id="PF13715">
    <property type="entry name" value="CarbopepD_reg_2"/>
    <property type="match status" value="1"/>
</dbReference>
<sequence length="824" mass="91964">MKRIILCFVLFTLWFDMQAQSNNTDIKGLISDIENNPIPGISVRIEGTSLGAASDVSGTFIIKNVPSGNYVLHITGIGYESLNESVIAKAGEVIQLNITLKAATTQLQAVEITGRKEITYRNDLSFIASKTASPLNEVPQAVSYVTKEIIADQQAYRTSDIVKNISGVNQFSFYDDFTLRGFRNNSSQSKMINGLRPVGIFGPQTLLSNIERFEVIKGPASALFANANPGGTINYVTKKPLSENRKAISFTTGSFNTFRANADFTGPMNESKSLLFRLNLGYEDADSFRDLQKNKSYMVAPSISFLPTEKTSINFDLVINQYQGKLDRGQPIFGASAGTGLNSTPTSFAIGQSNDYHTNNVKYFTISLNHAFSDKLSFNTSYMKFAWDEDLFEHRTSNNFAVDSLGNQIPTLMEMQVINRVRKRVSDNITSYFAATANTGAVTHNLVAGFDYIQQLQPIGGGQSRARRYRTVDGGAGNYRASNASQFLFQNSLPVPNVPHFDLQNPRYTVAYPHEYIFNEKQSFSATKYYTYGFYIQDQIEFKNLKILLALRQENYRDVVNFETSDEETVKQDKLLPRFGMVYKLTDYLNVYGTYTESFQPQSASVLQNPNVGGPFDPLSANMIEFGAKSELFKGLLSTNLAFYQIEQNNILVNGNSPGNPDLLEQRGQERARGIELDVIGNIASNFSITANYAYNKAEITKSDDENEIGRIKENAPEHQGGFWAKYTIDKGVLDGVGIAFGTNFVTERNTFDTFREVNGSPLGLTLPSYMVFDAALYYKVNKFNISANFNNLFDKTHWVGGYSYTRLFPGAPRSFLLNVAYTF</sequence>
<evidence type="ECO:0000256" key="13">
    <source>
        <dbReference type="ARBA" id="ARBA00023237"/>
    </source>
</evidence>
<dbReference type="NCBIfam" id="TIGR01783">
    <property type="entry name" value="TonB-siderophor"/>
    <property type="match status" value="1"/>
</dbReference>
<feature type="signal peptide" evidence="16">
    <location>
        <begin position="1"/>
        <end position="21"/>
    </location>
</feature>
<keyword evidence="9" id="KW-0406">Ion transport</keyword>
<dbReference type="SUPFAM" id="SSF56935">
    <property type="entry name" value="Porins"/>
    <property type="match status" value="1"/>
</dbReference>
<evidence type="ECO:0000256" key="1">
    <source>
        <dbReference type="ARBA" id="ARBA00004571"/>
    </source>
</evidence>
<evidence type="ECO:0000259" key="17">
    <source>
        <dbReference type="Pfam" id="PF00593"/>
    </source>
</evidence>
<protein>
    <submittedName>
        <fullName evidence="19">TonB-dependent receptor</fullName>
    </submittedName>
</protein>
<dbReference type="InterPro" id="IPR008969">
    <property type="entry name" value="CarboxyPept-like_regulatory"/>
</dbReference>
<dbReference type="InterPro" id="IPR037066">
    <property type="entry name" value="Plug_dom_sf"/>
</dbReference>
<evidence type="ECO:0000256" key="8">
    <source>
        <dbReference type="ARBA" id="ARBA00023004"/>
    </source>
</evidence>
<evidence type="ECO:0000256" key="6">
    <source>
        <dbReference type="ARBA" id="ARBA00022692"/>
    </source>
</evidence>
<keyword evidence="8" id="KW-0408">Iron</keyword>
<keyword evidence="11 14" id="KW-0472">Membrane</keyword>
<proteinExistence type="inferred from homology"/>
<dbReference type="InterPro" id="IPR036942">
    <property type="entry name" value="Beta-barrel_TonB_sf"/>
</dbReference>
<accession>A0ABT8KYY7</accession>
<evidence type="ECO:0000256" key="11">
    <source>
        <dbReference type="ARBA" id="ARBA00023136"/>
    </source>
</evidence>
<evidence type="ECO:0000259" key="18">
    <source>
        <dbReference type="Pfam" id="PF07715"/>
    </source>
</evidence>
<comment type="caution">
    <text evidence="19">The sequence shown here is derived from an EMBL/GenBank/DDBJ whole genome shotgun (WGS) entry which is preliminary data.</text>
</comment>
<dbReference type="Gene3D" id="2.60.40.1120">
    <property type="entry name" value="Carboxypeptidase-like, regulatory domain"/>
    <property type="match status" value="1"/>
</dbReference>
<organism evidence="19 20">
    <name type="scientific">Splendidivirga corallicola</name>
    <dbReference type="NCBI Taxonomy" id="3051826"/>
    <lineage>
        <taxon>Bacteria</taxon>
        <taxon>Pseudomonadati</taxon>
        <taxon>Bacteroidota</taxon>
        <taxon>Cytophagia</taxon>
        <taxon>Cytophagales</taxon>
        <taxon>Splendidivirgaceae</taxon>
        <taxon>Splendidivirga</taxon>
    </lineage>
</organism>
<dbReference type="PANTHER" id="PTHR32552">
    <property type="entry name" value="FERRICHROME IRON RECEPTOR-RELATED"/>
    <property type="match status" value="1"/>
</dbReference>
<dbReference type="Gene3D" id="2.40.170.20">
    <property type="entry name" value="TonB-dependent receptor, beta-barrel domain"/>
    <property type="match status" value="1"/>
</dbReference>
<keyword evidence="6 14" id="KW-0812">Transmembrane</keyword>
<keyword evidence="20" id="KW-1185">Reference proteome</keyword>
<gene>
    <name evidence="19" type="ORF">QQ008_28450</name>
</gene>
<dbReference type="Proteomes" id="UP001172082">
    <property type="component" value="Unassembled WGS sequence"/>
</dbReference>
<evidence type="ECO:0000256" key="7">
    <source>
        <dbReference type="ARBA" id="ARBA00022729"/>
    </source>
</evidence>
<evidence type="ECO:0000256" key="2">
    <source>
        <dbReference type="ARBA" id="ARBA00009810"/>
    </source>
</evidence>
<dbReference type="Pfam" id="PF07715">
    <property type="entry name" value="Plug"/>
    <property type="match status" value="1"/>
</dbReference>
<feature type="domain" description="TonB-dependent receptor-like beta-barrel" evidence="17">
    <location>
        <begin position="317"/>
        <end position="793"/>
    </location>
</feature>
<evidence type="ECO:0000313" key="20">
    <source>
        <dbReference type="Proteomes" id="UP001172082"/>
    </source>
</evidence>
<dbReference type="SUPFAM" id="SSF49464">
    <property type="entry name" value="Carboxypeptidase regulatory domain-like"/>
    <property type="match status" value="1"/>
</dbReference>
<dbReference type="Pfam" id="PF00593">
    <property type="entry name" value="TonB_dep_Rec_b-barrel"/>
    <property type="match status" value="1"/>
</dbReference>
<feature type="domain" description="TonB-dependent receptor plug" evidence="18">
    <location>
        <begin position="135"/>
        <end position="232"/>
    </location>
</feature>
<dbReference type="PANTHER" id="PTHR32552:SF68">
    <property type="entry name" value="FERRICHROME OUTER MEMBRANE TRANSPORTER_PHAGE RECEPTOR"/>
    <property type="match status" value="1"/>
</dbReference>
<evidence type="ECO:0000256" key="9">
    <source>
        <dbReference type="ARBA" id="ARBA00023065"/>
    </source>
</evidence>
<evidence type="ECO:0000256" key="4">
    <source>
        <dbReference type="ARBA" id="ARBA00022452"/>
    </source>
</evidence>
<dbReference type="RefSeq" id="WP_346755370.1">
    <property type="nucleotide sequence ID" value="NZ_JAUJEA010000018.1"/>
</dbReference>
<name>A0ABT8KYY7_9BACT</name>
<dbReference type="EMBL" id="JAUJEA010000018">
    <property type="protein sequence ID" value="MDN5205349.1"/>
    <property type="molecule type" value="Genomic_DNA"/>
</dbReference>
<keyword evidence="4 14" id="KW-1134">Transmembrane beta strand</keyword>
<dbReference type="Gene3D" id="2.170.130.10">
    <property type="entry name" value="TonB-dependent receptor, plug domain"/>
    <property type="match status" value="1"/>
</dbReference>
<evidence type="ECO:0000256" key="3">
    <source>
        <dbReference type="ARBA" id="ARBA00022448"/>
    </source>
</evidence>
<evidence type="ECO:0000256" key="10">
    <source>
        <dbReference type="ARBA" id="ARBA00023077"/>
    </source>
</evidence>
<keyword evidence="5" id="KW-0410">Iron transport</keyword>
<keyword evidence="13 14" id="KW-0998">Cell outer membrane</keyword>
<dbReference type="CDD" id="cd01347">
    <property type="entry name" value="ligand_gated_channel"/>
    <property type="match status" value="1"/>
</dbReference>
<evidence type="ECO:0000256" key="12">
    <source>
        <dbReference type="ARBA" id="ARBA00023170"/>
    </source>
</evidence>
<reference evidence="19" key="1">
    <citation type="submission" date="2023-06" db="EMBL/GenBank/DDBJ databases">
        <title>Genomic of Parafulvivirga corallium.</title>
        <authorList>
            <person name="Wang G."/>
        </authorList>
    </citation>
    <scope>NUCLEOTIDE SEQUENCE</scope>
    <source>
        <strain evidence="19">BMA10</strain>
    </source>
</reference>